<evidence type="ECO:0000313" key="1">
    <source>
        <dbReference type="EMBL" id="SNQ61482.1"/>
    </source>
</evidence>
<reference evidence="2" key="1">
    <citation type="submission" date="2017-06" db="EMBL/GenBank/DDBJ databases">
        <authorList>
            <person name="Cremers G."/>
        </authorList>
    </citation>
    <scope>NUCLEOTIDE SEQUENCE [LARGE SCALE GENOMIC DNA]</scope>
</reference>
<proteinExistence type="predicted"/>
<gene>
    <name evidence="1" type="ORF">MNV_370024</name>
</gene>
<dbReference type="Proteomes" id="UP000218615">
    <property type="component" value="Unassembled WGS sequence"/>
</dbReference>
<protein>
    <submittedName>
        <fullName evidence="1">Uncharacterized protein</fullName>
    </submittedName>
</protein>
<sequence length="47" mass="5669">MSGWFFQWKQRGSLFLSLPQLFTVYYRKKAIQDYIVAKHICASLNFH</sequence>
<accession>A0A284VQE7</accession>
<dbReference type="EMBL" id="FZMP01000182">
    <property type="protein sequence ID" value="SNQ61482.1"/>
    <property type="molecule type" value="Genomic_DNA"/>
</dbReference>
<name>A0A284VQE7_9EURY</name>
<organism evidence="1 2">
    <name type="scientific">Candidatus Methanoperedens nitratireducens</name>
    <dbReference type="NCBI Taxonomy" id="1392998"/>
    <lineage>
        <taxon>Archaea</taxon>
        <taxon>Methanobacteriati</taxon>
        <taxon>Methanobacteriota</taxon>
        <taxon>Stenosarchaea group</taxon>
        <taxon>Methanomicrobia</taxon>
        <taxon>Methanosarcinales</taxon>
        <taxon>ANME-2 cluster</taxon>
        <taxon>Candidatus Methanoperedentaceae</taxon>
        <taxon>Candidatus Methanoperedens</taxon>
    </lineage>
</organism>
<dbReference type="AlphaFoldDB" id="A0A284VQE7"/>
<keyword evidence="2" id="KW-1185">Reference proteome</keyword>
<evidence type="ECO:0000313" key="2">
    <source>
        <dbReference type="Proteomes" id="UP000218615"/>
    </source>
</evidence>